<evidence type="ECO:0000313" key="3">
    <source>
        <dbReference type="Proteomes" id="UP000472335"/>
    </source>
</evidence>
<dbReference type="Gene3D" id="3.30.450.40">
    <property type="match status" value="1"/>
</dbReference>
<organism evidence="2 3">
    <name type="scientific">Streptomyces scabichelini</name>
    <dbReference type="NCBI Taxonomy" id="2711217"/>
    <lineage>
        <taxon>Bacteria</taxon>
        <taxon>Bacillati</taxon>
        <taxon>Actinomycetota</taxon>
        <taxon>Actinomycetes</taxon>
        <taxon>Kitasatosporales</taxon>
        <taxon>Streptomycetaceae</taxon>
        <taxon>Streptomyces</taxon>
    </lineage>
</organism>
<accession>A0A6G4V621</accession>
<comment type="caution">
    <text evidence="2">The sequence shown here is derived from an EMBL/GenBank/DDBJ whole genome shotgun (WGS) entry which is preliminary data.</text>
</comment>
<name>A0A6G4V621_9ACTN</name>
<dbReference type="Pfam" id="PF01590">
    <property type="entry name" value="GAF"/>
    <property type="match status" value="1"/>
</dbReference>
<sequence>MSLPPQSPGSPAASPTAQLIESEREHARLLQSVVETARAIFDSQAASIFLLDESAGRSALIFEAVSGKGEDHLVGRRFPADRGIAGWVLQSRQPIEVDDVAADRNFARDLAESTAYVPQALMAAPLLHGEEVLGVLEVLDRNRELRTPLVAMDLLALFAGQAAVALRLVQRSRRAQQLLAAGADGAAAPGLAAVLGLARVLDTAAEPRRAAGLRVIDGLEELLRPVD</sequence>
<dbReference type="RefSeq" id="WP_165260393.1">
    <property type="nucleotide sequence ID" value="NZ_JAAKZY010000050.1"/>
</dbReference>
<feature type="domain" description="GAF" evidence="1">
    <location>
        <begin position="25"/>
        <end position="176"/>
    </location>
</feature>
<dbReference type="SMART" id="SM00065">
    <property type="entry name" value="GAF"/>
    <property type="match status" value="1"/>
</dbReference>
<protein>
    <submittedName>
        <fullName evidence="2">GAF domain-containing protein</fullName>
    </submittedName>
</protein>
<dbReference type="AlphaFoldDB" id="A0A6G4V621"/>
<dbReference type="InterPro" id="IPR003018">
    <property type="entry name" value="GAF"/>
</dbReference>
<dbReference type="SUPFAM" id="SSF55781">
    <property type="entry name" value="GAF domain-like"/>
    <property type="match status" value="1"/>
</dbReference>
<reference evidence="2 3" key="1">
    <citation type="submission" date="2020-02" db="EMBL/GenBank/DDBJ databases">
        <title>Whole-genome analyses of novel actinobacteria.</title>
        <authorList>
            <person name="Sahin N."/>
            <person name="Gencbay T."/>
        </authorList>
    </citation>
    <scope>NUCLEOTIDE SEQUENCE [LARGE SCALE GENOMIC DNA]</scope>
    <source>
        <strain evidence="2 3">HC44</strain>
    </source>
</reference>
<dbReference type="Proteomes" id="UP000472335">
    <property type="component" value="Unassembled WGS sequence"/>
</dbReference>
<proteinExistence type="predicted"/>
<dbReference type="EMBL" id="JAAKZY010000050">
    <property type="protein sequence ID" value="NGO09431.1"/>
    <property type="molecule type" value="Genomic_DNA"/>
</dbReference>
<dbReference type="InterPro" id="IPR029016">
    <property type="entry name" value="GAF-like_dom_sf"/>
</dbReference>
<keyword evidence="3" id="KW-1185">Reference proteome</keyword>
<evidence type="ECO:0000259" key="1">
    <source>
        <dbReference type="SMART" id="SM00065"/>
    </source>
</evidence>
<evidence type="ECO:0000313" key="2">
    <source>
        <dbReference type="EMBL" id="NGO09431.1"/>
    </source>
</evidence>
<gene>
    <name evidence="2" type="ORF">G5C60_17965</name>
</gene>